<accession>A0A5C6ZJE4</accession>
<evidence type="ECO:0000313" key="2">
    <source>
        <dbReference type="EMBL" id="TXD90304.1"/>
    </source>
</evidence>
<evidence type="ECO:0000259" key="1">
    <source>
        <dbReference type="PROSITE" id="PS50206"/>
    </source>
</evidence>
<name>A0A5C6ZJE4_9FLAO</name>
<dbReference type="InterPro" id="IPR036873">
    <property type="entry name" value="Rhodanese-like_dom_sf"/>
</dbReference>
<comment type="caution">
    <text evidence="2">The sequence shown here is derived from an EMBL/GenBank/DDBJ whole genome shotgun (WGS) entry which is preliminary data.</text>
</comment>
<dbReference type="InterPro" id="IPR001763">
    <property type="entry name" value="Rhodanese-like_dom"/>
</dbReference>
<dbReference type="Proteomes" id="UP000321578">
    <property type="component" value="Unassembled WGS sequence"/>
</dbReference>
<evidence type="ECO:0000313" key="3">
    <source>
        <dbReference type="Proteomes" id="UP000321578"/>
    </source>
</evidence>
<dbReference type="AlphaFoldDB" id="A0A5C6ZJE4"/>
<dbReference type="SUPFAM" id="SSF52821">
    <property type="entry name" value="Rhodanese/Cell cycle control phosphatase"/>
    <property type="match status" value="1"/>
</dbReference>
<sequence>MSCTSVNAQDPETITVLNATDFQKAIQQKNIKLVDVRTAEEYKVGAIDDAVNIDFLQPETFENQFEKLDRKTAVFIYCRSGNRSGKAALKLKAMGFEAIYDLEGGFMNWANKDLD</sequence>
<gene>
    <name evidence="2" type="ORF">ESY86_04845</name>
</gene>
<dbReference type="SMART" id="SM00450">
    <property type="entry name" value="RHOD"/>
    <property type="match status" value="1"/>
</dbReference>
<keyword evidence="3" id="KW-1185">Reference proteome</keyword>
<organism evidence="2 3">
    <name type="scientific">Subsaximicrobium wynnwilliamsii</name>
    <dbReference type="NCBI Taxonomy" id="291179"/>
    <lineage>
        <taxon>Bacteria</taxon>
        <taxon>Pseudomonadati</taxon>
        <taxon>Bacteroidota</taxon>
        <taxon>Flavobacteriia</taxon>
        <taxon>Flavobacteriales</taxon>
        <taxon>Flavobacteriaceae</taxon>
        <taxon>Subsaximicrobium</taxon>
    </lineage>
</organism>
<reference evidence="2 3" key="1">
    <citation type="submission" date="2019-08" db="EMBL/GenBank/DDBJ databases">
        <title>Genomes of Subsaximicrobium wynnwilliamsii strains.</title>
        <authorList>
            <person name="Bowman J.P."/>
        </authorList>
    </citation>
    <scope>NUCLEOTIDE SEQUENCE [LARGE SCALE GENOMIC DNA]</scope>
    <source>
        <strain evidence="2 3">2-80-2</strain>
    </source>
</reference>
<dbReference type="CDD" id="cd00158">
    <property type="entry name" value="RHOD"/>
    <property type="match status" value="1"/>
</dbReference>
<dbReference type="Gene3D" id="3.40.250.10">
    <property type="entry name" value="Rhodanese-like domain"/>
    <property type="match status" value="1"/>
</dbReference>
<dbReference type="EMBL" id="VORO01000004">
    <property type="protein sequence ID" value="TXD90304.1"/>
    <property type="molecule type" value="Genomic_DNA"/>
</dbReference>
<dbReference type="PROSITE" id="PS50206">
    <property type="entry name" value="RHODANESE_3"/>
    <property type="match status" value="1"/>
</dbReference>
<dbReference type="PANTHER" id="PTHR45431:SF3">
    <property type="entry name" value="RHODANESE-LIKE DOMAIN-CONTAINING PROTEIN 15, CHLOROPLASTIC"/>
    <property type="match status" value="1"/>
</dbReference>
<feature type="domain" description="Rhodanese" evidence="1">
    <location>
        <begin position="27"/>
        <end position="114"/>
    </location>
</feature>
<dbReference type="PANTHER" id="PTHR45431">
    <property type="entry name" value="RHODANESE-LIKE DOMAIN-CONTAINING PROTEIN 15, CHLOROPLASTIC"/>
    <property type="match status" value="1"/>
</dbReference>
<dbReference type="OrthoDB" id="9808735at2"/>
<protein>
    <submittedName>
        <fullName evidence="2">Rhodanese-like domain-containing protein</fullName>
    </submittedName>
</protein>
<dbReference type="InterPro" id="IPR052367">
    <property type="entry name" value="Thiosulfate_ST/Rhodanese-like"/>
</dbReference>
<proteinExistence type="predicted"/>
<dbReference type="Pfam" id="PF00581">
    <property type="entry name" value="Rhodanese"/>
    <property type="match status" value="1"/>
</dbReference>